<name>A0ABW4IAK0_9SPHI</name>
<protein>
    <recommendedName>
        <fullName evidence="10">Imidazole glycerol phosphate synthase subunit HisH</fullName>
        <ecNumber evidence="10">4.3.2.10</ecNumber>
    </recommendedName>
    <alternativeName>
        <fullName evidence="10">IGP synthase glutaminase subunit</fullName>
        <ecNumber evidence="10">3.5.1.2</ecNumber>
    </alternativeName>
    <alternativeName>
        <fullName evidence="10">IGP synthase subunit HisH</fullName>
    </alternativeName>
    <alternativeName>
        <fullName evidence="10">ImGP synthase subunit HisH</fullName>
        <shortName evidence="10">IGPS subunit HisH</shortName>
    </alternativeName>
</protein>
<dbReference type="Pfam" id="PF00117">
    <property type="entry name" value="GATase"/>
    <property type="match status" value="1"/>
</dbReference>
<comment type="subcellular location">
    <subcellularLocation>
        <location evidence="10">Cytoplasm</location>
    </subcellularLocation>
</comment>
<keyword evidence="6 10" id="KW-0368">Histidine biosynthesis</keyword>
<comment type="catalytic activity">
    <reaction evidence="9 10">
        <text>L-glutamine + H2O = L-glutamate + NH4(+)</text>
        <dbReference type="Rhea" id="RHEA:15889"/>
        <dbReference type="ChEBI" id="CHEBI:15377"/>
        <dbReference type="ChEBI" id="CHEBI:28938"/>
        <dbReference type="ChEBI" id="CHEBI:29985"/>
        <dbReference type="ChEBI" id="CHEBI:58359"/>
        <dbReference type="EC" id="3.5.1.2"/>
    </reaction>
</comment>
<dbReference type="Gene3D" id="3.40.50.880">
    <property type="match status" value="1"/>
</dbReference>
<proteinExistence type="inferred from homology"/>
<keyword evidence="5 10" id="KW-0315">Glutamine amidotransferase</keyword>
<comment type="catalytic activity">
    <reaction evidence="8 10">
        <text>5-[(5-phospho-1-deoxy-D-ribulos-1-ylimino)methylamino]-1-(5-phospho-beta-D-ribosyl)imidazole-4-carboxamide + L-glutamine = D-erythro-1-(imidazol-4-yl)glycerol 3-phosphate + 5-amino-1-(5-phospho-beta-D-ribosyl)imidazole-4-carboxamide + L-glutamate + H(+)</text>
        <dbReference type="Rhea" id="RHEA:24793"/>
        <dbReference type="ChEBI" id="CHEBI:15378"/>
        <dbReference type="ChEBI" id="CHEBI:29985"/>
        <dbReference type="ChEBI" id="CHEBI:58278"/>
        <dbReference type="ChEBI" id="CHEBI:58359"/>
        <dbReference type="ChEBI" id="CHEBI:58475"/>
        <dbReference type="ChEBI" id="CHEBI:58525"/>
        <dbReference type="EC" id="4.3.2.10"/>
    </reaction>
</comment>
<dbReference type="RefSeq" id="WP_379661400.1">
    <property type="nucleotide sequence ID" value="NZ_JBHUDG010000003.1"/>
</dbReference>
<dbReference type="HAMAP" id="MF_00278">
    <property type="entry name" value="HisH"/>
    <property type="match status" value="1"/>
</dbReference>
<dbReference type="PANTHER" id="PTHR42701:SF1">
    <property type="entry name" value="IMIDAZOLE GLYCEROL PHOSPHATE SYNTHASE SUBUNIT HISH"/>
    <property type="match status" value="1"/>
</dbReference>
<feature type="active site" description="Nucleophile" evidence="10">
    <location>
        <position position="80"/>
    </location>
</feature>
<keyword evidence="4 10" id="KW-0378">Hydrolase</keyword>
<dbReference type="InterPro" id="IPR017926">
    <property type="entry name" value="GATASE"/>
</dbReference>
<feature type="active site" evidence="10">
    <location>
        <position position="190"/>
    </location>
</feature>
<dbReference type="EMBL" id="JBHUDG010000003">
    <property type="protein sequence ID" value="MFD1629019.1"/>
    <property type="molecule type" value="Genomic_DNA"/>
</dbReference>
<gene>
    <name evidence="10 12" type="primary">hisH</name>
    <name evidence="12" type="ORF">ACFSAH_03975</name>
</gene>
<dbReference type="GO" id="GO:0016829">
    <property type="term" value="F:lyase activity"/>
    <property type="evidence" value="ECO:0007669"/>
    <property type="project" value="UniProtKB-KW"/>
</dbReference>
<comment type="subunit">
    <text evidence="2 10">Heterodimer of HisH and HisF.</text>
</comment>
<evidence type="ECO:0000256" key="6">
    <source>
        <dbReference type="ARBA" id="ARBA00023102"/>
    </source>
</evidence>
<evidence type="ECO:0000313" key="12">
    <source>
        <dbReference type="EMBL" id="MFD1629019.1"/>
    </source>
</evidence>
<evidence type="ECO:0000256" key="5">
    <source>
        <dbReference type="ARBA" id="ARBA00022962"/>
    </source>
</evidence>
<keyword evidence="7 10" id="KW-0456">Lyase</keyword>
<evidence type="ECO:0000259" key="11">
    <source>
        <dbReference type="Pfam" id="PF00117"/>
    </source>
</evidence>
<keyword evidence="13" id="KW-1185">Reference proteome</keyword>
<reference evidence="13" key="1">
    <citation type="journal article" date="2019" name="Int. J. Syst. Evol. Microbiol.">
        <title>The Global Catalogue of Microorganisms (GCM) 10K type strain sequencing project: providing services to taxonomists for standard genome sequencing and annotation.</title>
        <authorList>
            <consortium name="The Broad Institute Genomics Platform"/>
            <consortium name="The Broad Institute Genome Sequencing Center for Infectious Disease"/>
            <person name="Wu L."/>
            <person name="Ma J."/>
        </authorList>
    </citation>
    <scope>NUCLEOTIDE SEQUENCE [LARGE SCALE GENOMIC DNA]</scope>
    <source>
        <strain evidence="13">CCUG 53762</strain>
    </source>
</reference>
<dbReference type="EC" id="4.3.2.10" evidence="10"/>
<dbReference type="CDD" id="cd01748">
    <property type="entry name" value="GATase1_IGP_Synthase"/>
    <property type="match status" value="1"/>
</dbReference>
<dbReference type="Proteomes" id="UP001597118">
    <property type="component" value="Unassembled WGS sequence"/>
</dbReference>
<dbReference type="InterPro" id="IPR029062">
    <property type="entry name" value="Class_I_gatase-like"/>
</dbReference>
<evidence type="ECO:0000313" key="13">
    <source>
        <dbReference type="Proteomes" id="UP001597118"/>
    </source>
</evidence>
<dbReference type="PIRSF" id="PIRSF000495">
    <property type="entry name" value="Amidotransf_hisH"/>
    <property type="match status" value="1"/>
</dbReference>
<comment type="function">
    <text evidence="10">IGPS catalyzes the conversion of PRFAR and glutamine to IGP, AICAR and glutamate. The HisH subunit catalyzes the hydrolysis of glutamine to glutamate and ammonia as part of the synthesis of IGP and AICAR. The resulting ammonia molecule is channeled to the active site of HisF.</text>
</comment>
<evidence type="ECO:0000256" key="3">
    <source>
        <dbReference type="ARBA" id="ARBA00022605"/>
    </source>
</evidence>
<dbReference type="SUPFAM" id="SSF52317">
    <property type="entry name" value="Class I glutamine amidotransferase-like"/>
    <property type="match status" value="1"/>
</dbReference>
<feature type="active site" evidence="10">
    <location>
        <position position="188"/>
    </location>
</feature>
<sequence length="206" mass="23251">MITIVDYGLGNLGSIKNMLKKIGVVSDITDDHAKIFNAEKLILPGVGAFDDGMKNLREKGLIEILSKKVLIEKVPVLGICLGMHLMTQSSEEGKLPGLGWIDGQVVKFPDSHNEQKLRNPHMGWNVVNPVNKAENGIFKSDFKELRFYFVHSYYVQLSNSEEVIGQTQYGKHFVSAYRKDNIIGMQYHPEKSHKFGMAILKNFNEI</sequence>
<dbReference type="EC" id="3.5.1.2" evidence="10"/>
<evidence type="ECO:0000256" key="8">
    <source>
        <dbReference type="ARBA" id="ARBA00047838"/>
    </source>
</evidence>
<evidence type="ECO:0000256" key="9">
    <source>
        <dbReference type="ARBA" id="ARBA00049534"/>
    </source>
</evidence>
<accession>A0ABW4IAK0</accession>
<dbReference type="NCBIfam" id="TIGR01855">
    <property type="entry name" value="IMP_synth_hisH"/>
    <property type="match status" value="1"/>
</dbReference>
<dbReference type="InterPro" id="IPR010139">
    <property type="entry name" value="Imidazole-glycPsynth_HisH"/>
</dbReference>
<comment type="pathway">
    <text evidence="1 10">Amino-acid biosynthesis; L-histidine biosynthesis; L-histidine from 5-phospho-alpha-D-ribose 1-diphosphate: step 5/9.</text>
</comment>
<evidence type="ECO:0000256" key="10">
    <source>
        <dbReference type="HAMAP-Rule" id="MF_00278"/>
    </source>
</evidence>
<dbReference type="PROSITE" id="PS51273">
    <property type="entry name" value="GATASE_TYPE_1"/>
    <property type="match status" value="1"/>
</dbReference>
<dbReference type="PANTHER" id="PTHR42701">
    <property type="entry name" value="IMIDAZOLE GLYCEROL PHOSPHATE SYNTHASE SUBUNIT HISH"/>
    <property type="match status" value="1"/>
</dbReference>
<comment type="caution">
    <text evidence="12">The sequence shown here is derived from an EMBL/GenBank/DDBJ whole genome shotgun (WGS) entry which is preliminary data.</text>
</comment>
<keyword evidence="10" id="KW-0963">Cytoplasm</keyword>
<evidence type="ECO:0000256" key="2">
    <source>
        <dbReference type="ARBA" id="ARBA00011152"/>
    </source>
</evidence>
<keyword evidence="3 10" id="KW-0028">Amino-acid biosynthesis</keyword>
<evidence type="ECO:0000256" key="7">
    <source>
        <dbReference type="ARBA" id="ARBA00023239"/>
    </source>
</evidence>
<feature type="domain" description="Glutamine amidotransferase" evidence="11">
    <location>
        <begin position="4"/>
        <end position="203"/>
    </location>
</feature>
<evidence type="ECO:0000256" key="4">
    <source>
        <dbReference type="ARBA" id="ARBA00022801"/>
    </source>
</evidence>
<evidence type="ECO:0000256" key="1">
    <source>
        <dbReference type="ARBA" id="ARBA00005091"/>
    </source>
</evidence>
<organism evidence="12 13">
    <name type="scientific">Pseudopedobacter beijingensis</name>
    <dbReference type="NCBI Taxonomy" id="1207056"/>
    <lineage>
        <taxon>Bacteria</taxon>
        <taxon>Pseudomonadati</taxon>
        <taxon>Bacteroidota</taxon>
        <taxon>Sphingobacteriia</taxon>
        <taxon>Sphingobacteriales</taxon>
        <taxon>Sphingobacteriaceae</taxon>
        <taxon>Pseudopedobacter</taxon>
    </lineage>
</organism>